<protein>
    <submittedName>
        <fullName evidence="2">DUF6734 family protein</fullName>
    </submittedName>
</protein>
<organism evidence="2 3">
    <name type="scientific">Dyella halodurans</name>
    <dbReference type="NCBI Taxonomy" id="1920171"/>
    <lineage>
        <taxon>Bacteria</taxon>
        <taxon>Pseudomonadati</taxon>
        <taxon>Pseudomonadota</taxon>
        <taxon>Gammaproteobacteria</taxon>
        <taxon>Lysobacterales</taxon>
        <taxon>Rhodanobacteraceae</taxon>
        <taxon>Dyella</taxon>
    </lineage>
</organism>
<keyword evidence="3" id="KW-1185">Reference proteome</keyword>
<evidence type="ECO:0000259" key="1">
    <source>
        <dbReference type="Pfam" id="PF20508"/>
    </source>
</evidence>
<evidence type="ECO:0000313" key="2">
    <source>
        <dbReference type="EMBL" id="MFC4527117.1"/>
    </source>
</evidence>
<dbReference type="RefSeq" id="WP_266149028.1">
    <property type="nucleotide sequence ID" value="NZ_CP064028.1"/>
</dbReference>
<accession>A0ABV9C2D9</accession>
<reference evidence="3" key="1">
    <citation type="journal article" date="2019" name="Int. J. Syst. Evol. Microbiol.">
        <title>The Global Catalogue of Microorganisms (GCM) 10K type strain sequencing project: providing services to taxonomists for standard genome sequencing and annotation.</title>
        <authorList>
            <consortium name="The Broad Institute Genomics Platform"/>
            <consortium name="The Broad Institute Genome Sequencing Center for Infectious Disease"/>
            <person name="Wu L."/>
            <person name="Ma J."/>
        </authorList>
    </citation>
    <scope>NUCLEOTIDE SEQUENCE [LARGE SCALE GENOMIC DNA]</scope>
    <source>
        <strain evidence="3">CCM 4481</strain>
    </source>
</reference>
<evidence type="ECO:0000313" key="3">
    <source>
        <dbReference type="Proteomes" id="UP001595961"/>
    </source>
</evidence>
<dbReference type="Proteomes" id="UP001595961">
    <property type="component" value="Unassembled WGS sequence"/>
</dbReference>
<name>A0ABV9C2D9_9GAMM</name>
<gene>
    <name evidence="2" type="ORF">ACFO5W_10790</name>
</gene>
<dbReference type="EMBL" id="JBHSGA010000017">
    <property type="protein sequence ID" value="MFC4527117.1"/>
    <property type="molecule type" value="Genomic_DNA"/>
</dbReference>
<feature type="domain" description="DUF6734" evidence="1">
    <location>
        <begin position="1"/>
        <end position="291"/>
    </location>
</feature>
<dbReference type="InterPro" id="IPR046621">
    <property type="entry name" value="DUF6734"/>
</dbReference>
<proteinExistence type="predicted"/>
<dbReference type="Pfam" id="PF20508">
    <property type="entry name" value="DUF6734"/>
    <property type="match status" value="1"/>
</dbReference>
<comment type="caution">
    <text evidence="2">The sequence shown here is derived from an EMBL/GenBank/DDBJ whole genome shotgun (WGS) entry which is preliminary data.</text>
</comment>
<sequence length="302" mass="34991">MRAVWSFWSKPYQARKGRTWREPHHHLLAWGLSLRQARKHYPDTMLVTDKAGKALLIDQLGLDFKHVSTELDALRDVDIGWWALGKVYAYSLQDRPFIHLDTDVFLWKPLPSSVAQSPVFAQSPEFHPGVGPDCPPAKVEAAFAKYDLELPREWEWSRSLGESSFREENCGILGGQRHDFLRYYAQLALRMVRDPIHVPAWRELPNKDGYNMMVEQFLLSACLDYHRIHPQSPYRDVRVGYLLPNWADAFDSSKVAQVGYTHLLGDSKADGAVMQRLERRMQSEDRNFYRHCLWLGQRLAGA</sequence>